<keyword evidence="5" id="KW-1185">Reference proteome</keyword>
<sequence length="533" mass="59713">MEEERPKESAPRKWALLIGVDFYMPGRVRWPNKVSNLNGCVNDVKLMKDYLLCYHGFDAAHITKLTSSIDPTKRFLTDEAYERLWETLESTHGVTVIPTAQQGIWPTDVQVTPLEDKNKWPTYENMIKAFESITDKASPGDIVFIHYSGHGGRAVTLVPEHKPSNPHRSDHPGIDETLVPPNFNCGGKYLRDFELAVFLRRMTAKRLRVTVVLDCCHSGGATRNIQPQAPSHGIRQVFSSSRNGPTTHRRDQDVSANPRLRHLISHVEYGVDWVRRPGDESILPRDEILAAMDLATSVRSWQPQGWVAITACMPSQYAHETCFEGKSHGELTSKLVDTLRRASKGPITNAALFRRVEALVIAATEMRGTQNPMFFLQTDDSTFLWTQAEIDHSIPVTYMNNNFVRLGAGSAHGVGKGDTFATYPWRVSSWDDIKLPAGTIQVTTVNDMDSEAIIVERPDSLEAGAHALLLKKAFARVLLLNLDPPHDISGYHEQVYAEVRDFDFEKNCGRYSKVVIADGGSQGNEPENPRCII</sequence>
<reference evidence="4 5" key="1">
    <citation type="submission" date="2023-01" db="EMBL/GenBank/DDBJ databases">
        <title>Analysis of 21 Apiospora genomes using comparative genomics revels a genus with tremendous synthesis potential of carbohydrate active enzymes and secondary metabolites.</title>
        <authorList>
            <person name="Sorensen T."/>
        </authorList>
    </citation>
    <scope>NUCLEOTIDE SEQUENCE [LARGE SCALE GENOMIC DNA]</scope>
    <source>
        <strain evidence="4 5">CBS 33761</strain>
    </source>
</reference>
<evidence type="ECO:0000259" key="3">
    <source>
        <dbReference type="Pfam" id="PF00656"/>
    </source>
</evidence>
<evidence type="ECO:0000313" key="5">
    <source>
        <dbReference type="Proteomes" id="UP001444661"/>
    </source>
</evidence>
<dbReference type="PANTHER" id="PTHR48104:SF30">
    <property type="entry name" value="METACASPASE-1"/>
    <property type="match status" value="1"/>
</dbReference>
<dbReference type="Proteomes" id="UP001444661">
    <property type="component" value="Unassembled WGS sequence"/>
</dbReference>
<proteinExistence type="inferred from homology"/>
<evidence type="ECO:0000256" key="1">
    <source>
        <dbReference type="ARBA" id="ARBA00009005"/>
    </source>
</evidence>
<comment type="caution">
    <text evidence="4">The sequence shown here is derived from an EMBL/GenBank/DDBJ whole genome shotgun (WGS) entry which is preliminary data.</text>
</comment>
<comment type="similarity">
    <text evidence="1">Belongs to the peptidase C14B family.</text>
</comment>
<accession>A0ABR1U0P6</accession>
<evidence type="ECO:0000313" key="4">
    <source>
        <dbReference type="EMBL" id="KAK8052480.1"/>
    </source>
</evidence>
<dbReference type="EMBL" id="JAQQWK010000002">
    <property type="protein sequence ID" value="KAK8052480.1"/>
    <property type="molecule type" value="Genomic_DNA"/>
</dbReference>
<dbReference type="Gene3D" id="3.40.50.1460">
    <property type="match status" value="1"/>
</dbReference>
<name>A0ABR1U0P6_9PEZI</name>
<feature type="compositionally biased region" description="Polar residues" evidence="2">
    <location>
        <begin position="237"/>
        <end position="246"/>
    </location>
</feature>
<feature type="region of interest" description="Disordered" evidence="2">
    <location>
        <begin position="224"/>
        <end position="254"/>
    </location>
</feature>
<protein>
    <submittedName>
        <fullName evidence="4">Metacaspase-1</fullName>
    </submittedName>
</protein>
<gene>
    <name evidence="4" type="ORF">PG993_003865</name>
</gene>
<dbReference type="InterPro" id="IPR050452">
    <property type="entry name" value="Metacaspase"/>
</dbReference>
<dbReference type="PANTHER" id="PTHR48104">
    <property type="entry name" value="METACASPASE-4"/>
    <property type="match status" value="1"/>
</dbReference>
<evidence type="ECO:0000256" key="2">
    <source>
        <dbReference type="SAM" id="MobiDB-lite"/>
    </source>
</evidence>
<dbReference type="InterPro" id="IPR011600">
    <property type="entry name" value="Pept_C14_caspase"/>
</dbReference>
<dbReference type="Pfam" id="PF00656">
    <property type="entry name" value="Peptidase_C14"/>
    <property type="match status" value="1"/>
</dbReference>
<feature type="domain" description="Peptidase C14 caspase" evidence="3">
    <location>
        <begin position="12"/>
        <end position="376"/>
    </location>
</feature>
<organism evidence="4 5">
    <name type="scientific">Apiospora rasikravindrae</name>
    <dbReference type="NCBI Taxonomy" id="990691"/>
    <lineage>
        <taxon>Eukaryota</taxon>
        <taxon>Fungi</taxon>
        <taxon>Dikarya</taxon>
        <taxon>Ascomycota</taxon>
        <taxon>Pezizomycotina</taxon>
        <taxon>Sordariomycetes</taxon>
        <taxon>Xylariomycetidae</taxon>
        <taxon>Amphisphaeriales</taxon>
        <taxon>Apiosporaceae</taxon>
        <taxon>Apiospora</taxon>
    </lineage>
</organism>